<dbReference type="RefSeq" id="XP_073983462.1">
    <property type="nucleotide sequence ID" value="XM_074127361.1"/>
</dbReference>
<evidence type="ECO:0000313" key="1">
    <source>
        <dbReference type="EnsemblMetazoa" id="RPRC012238-PA"/>
    </source>
</evidence>
<dbReference type="VEuPathDB" id="VectorBase:RPRC012238"/>
<dbReference type="HOGENOM" id="CLU_2280828_0_0_1"/>
<dbReference type="STRING" id="13249.T1I7G6"/>
<sequence length="102" mass="11275">MSAFGLLILVALVVGTISAPSELPEEVEQVLYDQRQNGTDNLRLMMNDITLLVAPAEALFSLAPTDLFDGEVKPKVSRPRNRITSLLMNIFRKNHHVESLGS</sequence>
<proteinExistence type="predicted"/>
<dbReference type="InParanoid" id="T1I7G6"/>
<reference evidence="1" key="1">
    <citation type="submission" date="2015-05" db="UniProtKB">
        <authorList>
            <consortium name="EnsemblMetazoa"/>
        </authorList>
    </citation>
    <scope>IDENTIFICATION</scope>
</reference>
<protein>
    <submittedName>
        <fullName evidence="1">Uncharacterized protein</fullName>
    </submittedName>
</protein>
<evidence type="ECO:0000313" key="2">
    <source>
        <dbReference type="Proteomes" id="UP000015103"/>
    </source>
</evidence>
<dbReference type="EMBL" id="ACPB03005592">
    <property type="status" value="NOT_ANNOTATED_CDS"/>
    <property type="molecule type" value="Genomic_DNA"/>
</dbReference>
<name>T1I7G6_RHOPR</name>
<accession>T1I7G6</accession>
<keyword evidence="2" id="KW-1185">Reference proteome</keyword>
<dbReference type="RefSeq" id="XP_073983464.1">
    <property type="nucleotide sequence ID" value="XM_074127363.1"/>
</dbReference>
<organism evidence="1 2">
    <name type="scientific">Rhodnius prolixus</name>
    <name type="common">Triatomid bug</name>
    <dbReference type="NCBI Taxonomy" id="13249"/>
    <lineage>
        <taxon>Eukaryota</taxon>
        <taxon>Metazoa</taxon>
        <taxon>Ecdysozoa</taxon>
        <taxon>Arthropoda</taxon>
        <taxon>Hexapoda</taxon>
        <taxon>Insecta</taxon>
        <taxon>Pterygota</taxon>
        <taxon>Neoptera</taxon>
        <taxon>Paraneoptera</taxon>
        <taxon>Hemiptera</taxon>
        <taxon>Heteroptera</taxon>
        <taxon>Panheteroptera</taxon>
        <taxon>Cimicomorpha</taxon>
        <taxon>Reduviidae</taxon>
        <taxon>Triatominae</taxon>
        <taxon>Rhodnius</taxon>
    </lineage>
</organism>
<dbReference type="Proteomes" id="UP000015103">
    <property type="component" value="Unassembled WGS sequence"/>
</dbReference>
<dbReference type="EnsemblMetazoa" id="RPRC012238-RA">
    <property type="protein sequence ID" value="RPRC012238-PA"/>
    <property type="gene ID" value="RPRC012238"/>
</dbReference>
<dbReference type="AlphaFoldDB" id="T1I7G6"/>
<dbReference type="GeneID" id="141453777"/>